<sequence length="93" mass="10079">MTDTIAEFPIDRRQAAGVLPPAEHSLENDVRKAVALRQQVGVIAAIEYLKTVGADSELIERVLFEGAVRAGDREVGPRVGNTSRRWALRGAAV</sequence>
<evidence type="ECO:0000313" key="2">
    <source>
        <dbReference type="Proteomes" id="UP000175989"/>
    </source>
</evidence>
<name>A0A1E7X4R0_9BURK</name>
<dbReference type="AlphaFoldDB" id="A0A1E7X4R0"/>
<dbReference type="EMBL" id="LROM01000059">
    <property type="protein sequence ID" value="OFA07583.1"/>
    <property type="molecule type" value="Genomic_DNA"/>
</dbReference>
<gene>
    <name evidence="1" type="ORF">DUPY_11270</name>
</gene>
<dbReference type="OrthoDB" id="9880677at2"/>
<keyword evidence="2" id="KW-1185">Reference proteome</keyword>
<dbReference type="PATRIC" id="fig|762836.4.peg.1177"/>
<dbReference type="Proteomes" id="UP000175989">
    <property type="component" value="Unassembled WGS sequence"/>
</dbReference>
<accession>A0A1E7X4R0</accession>
<dbReference type="RefSeq" id="WP_070246864.1">
    <property type="nucleotide sequence ID" value="NZ_LROM01000059.1"/>
</dbReference>
<proteinExistence type="predicted"/>
<protein>
    <submittedName>
        <fullName evidence="1">Uncharacterized protein</fullName>
    </submittedName>
</protein>
<evidence type="ECO:0000313" key="1">
    <source>
        <dbReference type="EMBL" id="OFA07583.1"/>
    </source>
</evidence>
<comment type="caution">
    <text evidence="1">The sequence shown here is derived from an EMBL/GenBank/DDBJ whole genome shotgun (WGS) entry which is preliminary data.</text>
</comment>
<reference evidence="2" key="1">
    <citation type="journal article" date="2016" name="Front. Microbiol.">
        <title>Molecular Keys to the Janthinobacterium and Duganella spp. Interaction with the Plant Pathogen Fusarium graminearum.</title>
        <authorList>
            <person name="Haack F.S."/>
            <person name="Poehlein A."/>
            <person name="Kroger C."/>
            <person name="Voigt C.A."/>
            <person name="Piepenbring M."/>
            <person name="Bode H.B."/>
            <person name="Daniel R."/>
            <person name="Schafer W."/>
            <person name="Streit W.R."/>
        </authorList>
    </citation>
    <scope>NUCLEOTIDE SEQUENCE [LARGE SCALE GENOMIC DNA]</scope>
    <source>
        <strain evidence="2">T54</strain>
    </source>
</reference>
<organism evidence="1 2">
    <name type="scientific">Duganella phyllosphaerae</name>
    <dbReference type="NCBI Taxonomy" id="762836"/>
    <lineage>
        <taxon>Bacteria</taxon>
        <taxon>Pseudomonadati</taxon>
        <taxon>Pseudomonadota</taxon>
        <taxon>Betaproteobacteria</taxon>
        <taxon>Burkholderiales</taxon>
        <taxon>Oxalobacteraceae</taxon>
        <taxon>Telluria group</taxon>
        <taxon>Duganella</taxon>
    </lineage>
</organism>